<keyword evidence="3" id="KW-1185">Reference proteome</keyword>
<dbReference type="AlphaFoldDB" id="A0A8H8XAS5"/>
<dbReference type="Proteomes" id="UP000643672">
    <property type="component" value="Unassembled WGS sequence"/>
</dbReference>
<evidence type="ECO:0000256" key="1">
    <source>
        <dbReference type="SAM" id="Phobius"/>
    </source>
</evidence>
<comment type="caution">
    <text evidence="2">The sequence shown here is derived from an EMBL/GenBank/DDBJ whole genome shotgun (WGS) entry which is preliminary data.</text>
</comment>
<keyword evidence="1" id="KW-0472">Membrane</keyword>
<evidence type="ECO:0000313" key="2">
    <source>
        <dbReference type="EMBL" id="CAB5496396.1"/>
    </source>
</evidence>
<proteinExistence type="predicted"/>
<dbReference type="EMBL" id="CAESAQ020000028">
    <property type="protein sequence ID" value="CAB5496396.1"/>
    <property type="molecule type" value="Genomic_DNA"/>
</dbReference>
<feature type="transmembrane region" description="Helical" evidence="1">
    <location>
        <begin position="31"/>
        <end position="48"/>
    </location>
</feature>
<gene>
    <name evidence="2" type="ORF">THERMOS_500</name>
</gene>
<keyword evidence="1" id="KW-0812">Transmembrane</keyword>
<reference evidence="2 3" key="1">
    <citation type="submission" date="2020-05" db="EMBL/GenBank/DDBJ databases">
        <authorList>
            <person name="Petersen J."/>
            <person name="Sayavedra L."/>
        </authorList>
    </citation>
    <scope>NUCLEOTIDE SEQUENCE [LARGE SCALE GENOMIC DNA]</scope>
    <source>
        <strain evidence="2">B thermophilus SOXS</strain>
    </source>
</reference>
<accession>A0A8H8XAS5</accession>
<organism evidence="2 3">
    <name type="scientific">Bathymodiolus thermophilus thioautotrophic gill symbiont</name>
    <dbReference type="NCBI Taxonomy" id="2360"/>
    <lineage>
        <taxon>Bacteria</taxon>
        <taxon>Pseudomonadati</taxon>
        <taxon>Pseudomonadota</taxon>
        <taxon>Gammaproteobacteria</taxon>
        <taxon>sulfur-oxidizing symbionts</taxon>
    </lineage>
</organism>
<protein>
    <submittedName>
        <fullName evidence="2">Uncharacterized protein</fullName>
    </submittedName>
</protein>
<sequence>MGDYKRYIVHFIFENGIKANFHSFVNFYKDYINSVGIGFNIFMFVIFLN</sequence>
<name>A0A8H8XAS5_9GAMM</name>
<evidence type="ECO:0000313" key="3">
    <source>
        <dbReference type="Proteomes" id="UP000643672"/>
    </source>
</evidence>
<keyword evidence="1" id="KW-1133">Transmembrane helix</keyword>